<keyword evidence="1" id="KW-0732">Signal</keyword>
<feature type="signal peptide" evidence="1">
    <location>
        <begin position="1"/>
        <end position="24"/>
    </location>
</feature>
<gene>
    <name evidence="2" type="ORF">RB614_07205</name>
</gene>
<dbReference type="Gene3D" id="2.130.10.10">
    <property type="entry name" value="YVTN repeat-like/Quinoprotein amine dehydrogenase"/>
    <property type="match status" value="2"/>
</dbReference>
<accession>A0ABU0ZB64</accession>
<dbReference type="Proteomes" id="UP001230908">
    <property type="component" value="Unassembled WGS sequence"/>
</dbReference>
<sequence>MRKTSLATTLLLGALAVAPSTASAAPSTASAAPSTASAGPYTVSAAPAALREVLLVGNAYGGTVSFVDERTFEVLGTLDVIPDLQQRLDEMNLVERAAYEVVRAENGDKLVDDVAVSPDGRIMYVSRSNLPDVVAIDLVTHQQVWRFELEGFHADHMAISPDGSRIIVSDTTVNEAQVINAATGQEVAEFPTGAYPHANDYSPDGTRLYNSSIGAVSLPRWLEWAKGAKRLTVVDPRTFQVTRTYEFEHGVRPAVFTPDNRTMYAQLSYLNGLVEYDLVAGRIVRTVNLPYSEEGQATDPDDYPGNSAHHGIAMSGDGTKLCVAGTIDDYAAILDRPALTTQRIVPVGDIPYWAQSSFDGRYCYVTLSGDDEMAVLSYATGDVVARVPVGDFPQRERNAKLSPEAIAALP</sequence>
<reference evidence="2 3" key="1">
    <citation type="submission" date="2023-08" db="EMBL/GenBank/DDBJ databases">
        <title>Phytohabitans sansha sp. nov., isolated from marine sediment.</title>
        <authorList>
            <person name="Zhao Y."/>
            <person name="Yi K."/>
        </authorList>
    </citation>
    <scope>NUCLEOTIDE SEQUENCE [LARGE SCALE GENOMIC DNA]</scope>
    <source>
        <strain evidence="2 3">ZYX-F-186</strain>
    </source>
</reference>
<evidence type="ECO:0000256" key="1">
    <source>
        <dbReference type="SAM" id="SignalP"/>
    </source>
</evidence>
<dbReference type="EMBL" id="JAVHUY010000005">
    <property type="protein sequence ID" value="MDQ7904309.1"/>
    <property type="molecule type" value="Genomic_DNA"/>
</dbReference>
<dbReference type="SUPFAM" id="SSF50969">
    <property type="entry name" value="YVTN repeat-like/Quinoprotein amine dehydrogenase"/>
    <property type="match status" value="1"/>
</dbReference>
<dbReference type="InterPro" id="IPR051200">
    <property type="entry name" value="Host-pathogen_enzymatic-act"/>
</dbReference>
<evidence type="ECO:0000313" key="3">
    <source>
        <dbReference type="Proteomes" id="UP001230908"/>
    </source>
</evidence>
<organism evidence="2 3">
    <name type="scientific">Phytohabitans maris</name>
    <dbReference type="NCBI Taxonomy" id="3071409"/>
    <lineage>
        <taxon>Bacteria</taxon>
        <taxon>Bacillati</taxon>
        <taxon>Actinomycetota</taxon>
        <taxon>Actinomycetes</taxon>
        <taxon>Micromonosporales</taxon>
        <taxon>Micromonosporaceae</taxon>
    </lineage>
</organism>
<dbReference type="RefSeq" id="WP_308711578.1">
    <property type="nucleotide sequence ID" value="NZ_JAVHUY010000005.1"/>
</dbReference>
<keyword evidence="3" id="KW-1185">Reference proteome</keyword>
<protein>
    <submittedName>
        <fullName evidence="2">YncE family protein</fullName>
    </submittedName>
</protein>
<proteinExistence type="predicted"/>
<dbReference type="PANTHER" id="PTHR47197:SF3">
    <property type="entry name" value="DIHYDRO-HEME D1 DEHYDROGENASE"/>
    <property type="match status" value="1"/>
</dbReference>
<evidence type="ECO:0000313" key="2">
    <source>
        <dbReference type="EMBL" id="MDQ7904309.1"/>
    </source>
</evidence>
<feature type="chain" id="PRO_5046273863" evidence="1">
    <location>
        <begin position="25"/>
        <end position="410"/>
    </location>
</feature>
<dbReference type="InterPro" id="IPR015943">
    <property type="entry name" value="WD40/YVTN_repeat-like_dom_sf"/>
</dbReference>
<name>A0ABU0ZB64_9ACTN</name>
<dbReference type="InterPro" id="IPR011044">
    <property type="entry name" value="Quino_amine_DH_bsu"/>
</dbReference>
<comment type="caution">
    <text evidence="2">The sequence shown here is derived from an EMBL/GenBank/DDBJ whole genome shotgun (WGS) entry which is preliminary data.</text>
</comment>
<dbReference type="PANTHER" id="PTHR47197">
    <property type="entry name" value="PROTEIN NIRF"/>
    <property type="match status" value="1"/>
</dbReference>